<evidence type="ECO:0000313" key="2">
    <source>
        <dbReference type="EMBL" id="MDT0549778.1"/>
    </source>
</evidence>
<protein>
    <submittedName>
        <fullName evidence="2">DUF624 domain-containing protein</fullName>
    </submittedName>
</protein>
<feature type="transmembrane region" description="Helical" evidence="1">
    <location>
        <begin position="134"/>
        <end position="158"/>
    </location>
</feature>
<feature type="transmembrane region" description="Helical" evidence="1">
    <location>
        <begin position="31"/>
        <end position="50"/>
    </location>
</feature>
<sequence>MSTPTPATGRRLRLNVGHDSWDLIWSHVHRVLVVNLGVAVTNLPLLLALAAEHQPWRYPVFFGLLSLGAGPSLAAVFAYLRRAADDERAPVADLFRGYRRLFTRALLGWTPFVLLVAVAAADLAALWGSALGSALAPLLTVVILLALSSGVVAMAGLAQDPAENPAVSRRTLLAACYASVRRWPLALLNLGLLGVSLALVNQAPLLGLAVVPGCALFVVWRDCDGMLESVRGGGGTGR</sequence>
<gene>
    <name evidence="2" type="ORF">RND15_45105</name>
</gene>
<feature type="transmembrane region" description="Helical" evidence="1">
    <location>
        <begin position="179"/>
        <end position="199"/>
    </location>
</feature>
<dbReference type="Proteomes" id="UP001180754">
    <property type="component" value="Unassembled WGS sequence"/>
</dbReference>
<dbReference type="RefSeq" id="WP_311730347.1">
    <property type="nucleotide sequence ID" value="NZ_JAVRFD010000037.1"/>
</dbReference>
<evidence type="ECO:0000313" key="3">
    <source>
        <dbReference type="Proteomes" id="UP001180754"/>
    </source>
</evidence>
<comment type="caution">
    <text evidence="2">The sequence shown here is derived from an EMBL/GenBank/DDBJ whole genome shotgun (WGS) entry which is preliminary data.</text>
</comment>
<feature type="transmembrane region" description="Helical" evidence="1">
    <location>
        <begin position="101"/>
        <end position="128"/>
    </location>
</feature>
<feature type="transmembrane region" description="Helical" evidence="1">
    <location>
        <begin position="56"/>
        <end position="80"/>
    </location>
</feature>
<dbReference type="InterPro" id="IPR006938">
    <property type="entry name" value="DUF624"/>
</dbReference>
<dbReference type="EMBL" id="JAVRFD010000037">
    <property type="protein sequence ID" value="MDT0549778.1"/>
    <property type="molecule type" value="Genomic_DNA"/>
</dbReference>
<keyword evidence="1" id="KW-1133">Transmembrane helix</keyword>
<keyword evidence="3" id="KW-1185">Reference proteome</keyword>
<keyword evidence="1" id="KW-0812">Transmembrane</keyword>
<keyword evidence="1" id="KW-0472">Membrane</keyword>
<proteinExistence type="predicted"/>
<accession>A0ABU2XY45</accession>
<reference evidence="2" key="1">
    <citation type="submission" date="2024-05" db="EMBL/GenBank/DDBJ databases">
        <title>30 novel species of actinomycetes from the DSMZ collection.</title>
        <authorList>
            <person name="Nouioui I."/>
        </authorList>
    </citation>
    <scope>NUCLEOTIDE SEQUENCE</scope>
    <source>
        <strain evidence="2">DSM 41529</strain>
    </source>
</reference>
<feature type="transmembrane region" description="Helical" evidence="1">
    <location>
        <begin position="205"/>
        <end position="223"/>
    </location>
</feature>
<evidence type="ECO:0000256" key="1">
    <source>
        <dbReference type="SAM" id="Phobius"/>
    </source>
</evidence>
<organism evidence="2 3">
    <name type="scientific">Streptomyces lonegramiae</name>
    <dbReference type="NCBI Taxonomy" id="3075524"/>
    <lineage>
        <taxon>Bacteria</taxon>
        <taxon>Bacillati</taxon>
        <taxon>Actinomycetota</taxon>
        <taxon>Actinomycetes</taxon>
        <taxon>Kitasatosporales</taxon>
        <taxon>Streptomycetaceae</taxon>
        <taxon>Streptomyces</taxon>
    </lineage>
</organism>
<dbReference type="Pfam" id="PF04854">
    <property type="entry name" value="DUF624"/>
    <property type="match status" value="1"/>
</dbReference>
<name>A0ABU2XY45_9ACTN</name>